<evidence type="ECO:0000256" key="3">
    <source>
        <dbReference type="SAM" id="MobiDB-lite"/>
    </source>
</evidence>
<dbReference type="SUPFAM" id="SSF50494">
    <property type="entry name" value="Trypsin-like serine proteases"/>
    <property type="match status" value="1"/>
</dbReference>
<dbReference type="InterPro" id="IPR051201">
    <property type="entry name" value="Chloro_Bact_Ser_Proteases"/>
</dbReference>
<keyword evidence="4" id="KW-0472">Membrane</keyword>
<dbReference type="PANTHER" id="PTHR43343:SF3">
    <property type="entry name" value="PROTEASE DO-LIKE 8, CHLOROPLASTIC"/>
    <property type="match status" value="1"/>
</dbReference>
<dbReference type="RefSeq" id="WP_349136621.1">
    <property type="nucleotide sequence ID" value="NZ_JBBMFF010000251.1"/>
</dbReference>
<evidence type="ECO:0000313" key="7">
    <source>
        <dbReference type="Proteomes" id="UP001491552"/>
    </source>
</evidence>
<dbReference type="Proteomes" id="UP001491552">
    <property type="component" value="Unassembled WGS sequence"/>
</dbReference>
<evidence type="ECO:0000259" key="5">
    <source>
        <dbReference type="PROSITE" id="PS50106"/>
    </source>
</evidence>
<keyword evidence="4" id="KW-0812">Transmembrane</keyword>
<keyword evidence="7" id="KW-1185">Reference proteome</keyword>
<dbReference type="SMART" id="SM00228">
    <property type="entry name" value="PDZ"/>
    <property type="match status" value="1"/>
</dbReference>
<protein>
    <submittedName>
        <fullName evidence="6">Trypsin-like peptidase domain-containing protein</fullName>
    </submittedName>
</protein>
<dbReference type="Pfam" id="PF13365">
    <property type="entry name" value="Trypsin_2"/>
    <property type="match status" value="1"/>
</dbReference>
<dbReference type="PRINTS" id="PR00834">
    <property type="entry name" value="PROTEASES2C"/>
</dbReference>
<dbReference type="Gene3D" id="2.40.10.120">
    <property type="match status" value="1"/>
</dbReference>
<dbReference type="InterPro" id="IPR009003">
    <property type="entry name" value="Peptidase_S1_PA"/>
</dbReference>
<dbReference type="SUPFAM" id="SSF50156">
    <property type="entry name" value="PDZ domain-like"/>
    <property type="match status" value="1"/>
</dbReference>
<evidence type="ECO:0000256" key="1">
    <source>
        <dbReference type="ARBA" id="ARBA00022670"/>
    </source>
</evidence>
<dbReference type="Pfam" id="PF13180">
    <property type="entry name" value="PDZ_2"/>
    <property type="match status" value="1"/>
</dbReference>
<feature type="transmembrane region" description="Helical" evidence="4">
    <location>
        <begin position="37"/>
        <end position="58"/>
    </location>
</feature>
<name>A0ABV1G923_9FIRM</name>
<evidence type="ECO:0000313" key="6">
    <source>
        <dbReference type="EMBL" id="MEQ2511918.1"/>
    </source>
</evidence>
<reference evidence="6 7" key="1">
    <citation type="submission" date="2024-03" db="EMBL/GenBank/DDBJ databases">
        <title>Human intestinal bacterial collection.</title>
        <authorList>
            <person name="Pauvert C."/>
            <person name="Hitch T.C.A."/>
            <person name="Clavel T."/>
        </authorList>
    </citation>
    <scope>NUCLEOTIDE SEQUENCE [LARGE SCALE GENOMIC DNA]</scope>
    <source>
        <strain evidence="6 7">CLA-AA-H192</strain>
    </source>
</reference>
<accession>A0ABV1G923</accession>
<sequence>MTPMDPEYQETPPEWQPGTPGYYGTGRLPKPPRSHTGLIVVLLCVMIVANVITVLMLLTLRMRAVQKNTTVGAETETDVTPTLTAPSGHSVEPTEPRTNGTGTLQISAEDTQTRSAGEIYTAMRPSLALVYADGNGGTAIVMTADGYLITNAHTVSGAESITVQLSDGTEYAAALSGMDESSDLAVLKIEPETALQPAEFGDSAGAAAGDTVYVFSHPFGAAFDNATMTDGSIAAVQSGVRIGAETLNVFQTDAAPDSGSAGGPLVNEAGQVIGICIDHVGSYVSYQTVPELGFAIPISEAKTILDDLIVNGYVSGRVSLGLTVSEIPETYRRFWGLPSGVVIESVTAGSNAYYAGLHAGDVICQLGDSAVTNLNDYRSILSACHVGEELRVYIYRDGRQYYTDVTLTGKGESPSEIATEQMQNETE</sequence>
<proteinExistence type="predicted"/>
<dbReference type="Gene3D" id="2.30.42.10">
    <property type="match status" value="1"/>
</dbReference>
<feature type="region of interest" description="Disordered" evidence="3">
    <location>
        <begin position="1"/>
        <end position="28"/>
    </location>
</feature>
<evidence type="ECO:0000256" key="4">
    <source>
        <dbReference type="SAM" id="Phobius"/>
    </source>
</evidence>
<gene>
    <name evidence="6" type="ORF">WMO66_11800</name>
</gene>
<dbReference type="InterPro" id="IPR001478">
    <property type="entry name" value="PDZ"/>
</dbReference>
<keyword evidence="2" id="KW-0378">Hydrolase</keyword>
<comment type="caution">
    <text evidence="6">The sequence shown here is derived from an EMBL/GenBank/DDBJ whole genome shotgun (WGS) entry which is preliminary data.</text>
</comment>
<organism evidence="6 7">
    <name type="scientific">Faecousia intestinalis</name>
    <dbReference type="NCBI Taxonomy" id="3133167"/>
    <lineage>
        <taxon>Bacteria</taxon>
        <taxon>Bacillati</taxon>
        <taxon>Bacillota</taxon>
        <taxon>Clostridia</taxon>
        <taxon>Eubacteriales</taxon>
        <taxon>Oscillospiraceae</taxon>
        <taxon>Faecousia</taxon>
    </lineage>
</organism>
<evidence type="ECO:0000256" key="2">
    <source>
        <dbReference type="ARBA" id="ARBA00022801"/>
    </source>
</evidence>
<dbReference type="InterPro" id="IPR001940">
    <property type="entry name" value="Peptidase_S1C"/>
</dbReference>
<feature type="domain" description="PDZ" evidence="5">
    <location>
        <begin position="307"/>
        <end position="398"/>
    </location>
</feature>
<dbReference type="PANTHER" id="PTHR43343">
    <property type="entry name" value="PEPTIDASE S12"/>
    <property type="match status" value="1"/>
</dbReference>
<feature type="region of interest" description="Disordered" evidence="3">
    <location>
        <begin position="71"/>
        <end position="103"/>
    </location>
</feature>
<dbReference type="InterPro" id="IPR036034">
    <property type="entry name" value="PDZ_sf"/>
</dbReference>
<keyword evidence="4" id="KW-1133">Transmembrane helix</keyword>
<dbReference type="PROSITE" id="PS50106">
    <property type="entry name" value="PDZ"/>
    <property type="match status" value="1"/>
</dbReference>
<feature type="compositionally biased region" description="Polar residues" evidence="3">
    <location>
        <begin position="71"/>
        <end position="87"/>
    </location>
</feature>
<keyword evidence="1" id="KW-0645">Protease</keyword>
<dbReference type="EMBL" id="JBBMFF010000251">
    <property type="protein sequence ID" value="MEQ2511918.1"/>
    <property type="molecule type" value="Genomic_DNA"/>
</dbReference>